<keyword evidence="8" id="KW-0223">Dioxygenase</keyword>
<dbReference type="InterPro" id="IPR036922">
    <property type="entry name" value="Rieske_2Fe-2S_sf"/>
</dbReference>
<dbReference type="GO" id="GO:0051537">
    <property type="term" value="F:2 iron, 2 sulfur cluster binding"/>
    <property type="evidence" value="ECO:0007669"/>
    <property type="project" value="UniProtKB-KW"/>
</dbReference>
<gene>
    <name evidence="8" type="ORF">SAMN05660909_04956</name>
</gene>
<evidence type="ECO:0000256" key="6">
    <source>
        <dbReference type="ARBA" id="ARBA00038001"/>
    </source>
</evidence>
<dbReference type="STRING" id="408074.SAMN05660909_04956"/>
<comment type="similarity">
    <text evidence="6">Belongs to the bacterial ring-hydroxylating dioxygenase ferredoxin component family.</text>
</comment>
<dbReference type="Pfam" id="PF00355">
    <property type="entry name" value="Rieske"/>
    <property type="match status" value="1"/>
</dbReference>
<dbReference type="PROSITE" id="PS51296">
    <property type="entry name" value="RIESKE"/>
    <property type="match status" value="1"/>
</dbReference>
<evidence type="ECO:0000256" key="1">
    <source>
        <dbReference type="ARBA" id="ARBA00022714"/>
    </source>
</evidence>
<dbReference type="EMBL" id="FNRL01000032">
    <property type="protein sequence ID" value="SEB04564.1"/>
    <property type="molecule type" value="Genomic_DNA"/>
</dbReference>
<organism evidence="8 9">
    <name type="scientific">Chitinophaga terrae</name>
    <name type="common">ex Kim and Jung 2007</name>
    <dbReference type="NCBI Taxonomy" id="408074"/>
    <lineage>
        <taxon>Bacteria</taxon>
        <taxon>Pseudomonadati</taxon>
        <taxon>Bacteroidota</taxon>
        <taxon>Chitinophagia</taxon>
        <taxon>Chitinophagales</taxon>
        <taxon>Chitinophagaceae</taxon>
        <taxon>Chitinophaga</taxon>
    </lineage>
</organism>
<evidence type="ECO:0000256" key="3">
    <source>
        <dbReference type="ARBA" id="ARBA00023004"/>
    </source>
</evidence>
<keyword evidence="1" id="KW-0001">2Fe-2S</keyword>
<sequence>MAKELSWYQVDETNLPLTEKDIQVIEVNGKKICFTLYQGQLFAFAYKCPHAGGIMANGFIDAIGNVVCPLHRYKFSLKNGYNTSGEGYYLKTYPLEKREDGWWLGLEKSGWFW</sequence>
<feature type="domain" description="Rieske" evidence="7">
    <location>
        <begin position="7"/>
        <end position="104"/>
    </location>
</feature>
<dbReference type="AlphaFoldDB" id="A0A1H4G4T3"/>
<accession>A0A1H4G4T3</accession>
<keyword evidence="2" id="KW-0479">Metal-binding</keyword>
<dbReference type="GO" id="GO:0051213">
    <property type="term" value="F:dioxygenase activity"/>
    <property type="evidence" value="ECO:0007669"/>
    <property type="project" value="UniProtKB-KW"/>
</dbReference>
<dbReference type="SUPFAM" id="SSF50022">
    <property type="entry name" value="ISP domain"/>
    <property type="match status" value="1"/>
</dbReference>
<keyword evidence="9" id="KW-1185">Reference proteome</keyword>
<dbReference type="PANTHER" id="PTHR21496:SF0">
    <property type="entry name" value="RIESKE DOMAIN-CONTAINING PROTEIN"/>
    <property type="match status" value="1"/>
</dbReference>
<name>A0A1H4G4T3_9BACT</name>
<keyword evidence="3" id="KW-0408">Iron</keyword>
<dbReference type="PANTHER" id="PTHR21496">
    <property type="entry name" value="FERREDOXIN-RELATED"/>
    <property type="match status" value="1"/>
</dbReference>
<dbReference type="OrthoDB" id="593800at2"/>
<dbReference type="CDD" id="cd03467">
    <property type="entry name" value="Rieske"/>
    <property type="match status" value="1"/>
</dbReference>
<reference evidence="9" key="1">
    <citation type="submission" date="2016-10" db="EMBL/GenBank/DDBJ databases">
        <authorList>
            <person name="Varghese N."/>
            <person name="Submissions S."/>
        </authorList>
    </citation>
    <scope>NUCLEOTIDE SEQUENCE [LARGE SCALE GENOMIC DNA]</scope>
    <source>
        <strain evidence="9">DSM 23920</strain>
    </source>
</reference>
<evidence type="ECO:0000259" key="7">
    <source>
        <dbReference type="PROSITE" id="PS51296"/>
    </source>
</evidence>
<dbReference type="Proteomes" id="UP000199656">
    <property type="component" value="Unassembled WGS sequence"/>
</dbReference>
<dbReference type="Gene3D" id="2.102.10.10">
    <property type="entry name" value="Rieske [2Fe-2S] iron-sulphur domain"/>
    <property type="match status" value="1"/>
</dbReference>
<proteinExistence type="inferred from homology"/>
<evidence type="ECO:0000256" key="2">
    <source>
        <dbReference type="ARBA" id="ARBA00022723"/>
    </source>
</evidence>
<evidence type="ECO:0000256" key="5">
    <source>
        <dbReference type="ARBA" id="ARBA00034078"/>
    </source>
</evidence>
<dbReference type="GO" id="GO:0046872">
    <property type="term" value="F:metal ion binding"/>
    <property type="evidence" value="ECO:0007669"/>
    <property type="project" value="UniProtKB-KW"/>
</dbReference>
<evidence type="ECO:0000313" key="8">
    <source>
        <dbReference type="EMBL" id="SEB04564.1"/>
    </source>
</evidence>
<comment type="cofactor">
    <cofactor evidence="5">
        <name>[2Fe-2S] cluster</name>
        <dbReference type="ChEBI" id="CHEBI:190135"/>
    </cofactor>
</comment>
<keyword evidence="8" id="KW-0560">Oxidoreductase</keyword>
<evidence type="ECO:0000256" key="4">
    <source>
        <dbReference type="ARBA" id="ARBA00023014"/>
    </source>
</evidence>
<dbReference type="RefSeq" id="WP_089765185.1">
    <property type="nucleotide sequence ID" value="NZ_BKAT01000052.1"/>
</dbReference>
<protein>
    <submittedName>
        <fullName evidence="8">3-phenylpropionate/trans-cinnamate dioxygenase ferredoxin subunit</fullName>
    </submittedName>
</protein>
<dbReference type="InterPro" id="IPR017941">
    <property type="entry name" value="Rieske_2Fe-2S"/>
</dbReference>
<evidence type="ECO:0000313" key="9">
    <source>
        <dbReference type="Proteomes" id="UP000199656"/>
    </source>
</evidence>
<keyword evidence="4" id="KW-0411">Iron-sulfur</keyword>